<dbReference type="InParanoid" id="D1ZZP9"/>
<evidence type="ECO:0000313" key="1">
    <source>
        <dbReference type="EMBL" id="EFA02399.1"/>
    </source>
</evidence>
<accession>D1ZZP9</accession>
<proteinExistence type="predicted"/>
<reference evidence="1 2" key="1">
    <citation type="journal article" date="2008" name="Nature">
        <title>The genome of the model beetle and pest Tribolium castaneum.</title>
        <authorList>
            <consortium name="Tribolium Genome Sequencing Consortium"/>
            <person name="Richards S."/>
            <person name="Gibbs R.A."/>
            <person name="Weinstock G.M."/>
            <person name="Brown S.J."/>
            <person name="Denell R."/>
            <person name="Beeman R.W."/>
            <person name="Gibbs R."/>
            <person name="Beeman R.W."/>
            <person name="Brown S.J."/>
            <person name="Bucher G."/>
            <person name="Friedrich M."/>
            <person name="Grimmelikhuijzen C.J."/>
            <person name="Klingler M."/>
            <person name="Lorenzen M."/>
            <person name="Richards S."/>
            <person name="Roth S."/>
            <person name="Schroder R."/>
            <person name="Tautz D."/>
            <person name="Zdobnov E.M."/>
            <person name="Muzny D."/>
            <person name="Gibbs R.A."/>
            <person name="Weinstock G.M."/>
            <person name="Attaway T."/>
            <person name="Bell S."/>
            <person name="Buhay C.J."/>
            <person name="Chandrabose M.N."/>
            <person name="Chavez D."/>
            <person name="Clerk-Blankenburg K.P."/>
            <person name="Cree A."/>
            <person name="Dao M."/>
            <person name="Davis C."/>
            <person name="Chacko J."/>
            <person name="Dinh H."/>
            <person name="Dugan-Rocha S."/>
            <person name="Fowler G."/>
            <person name="Garner T.T."/>
            <person name="Garnes J."/>
            <person name="Gnirke A."/>
            <person name="Hawes A."/>
            <person name="Hernandez J."/>
            <person name="Hines S."/>
            <person name="Holder M."/>
            <person name="Hume J."/>
            <person name="Jhangiani S.N."/>
            <person name="Joshi V."/>
            <person name="Khan Z.M."/>
            <person name="Jackson L."/>
            <person name="Kovar C."/>
            <person name="Kowis A."/>
            <person name="Lee S."/>
            <person name="Lewis L.R."/>
            <person name="Margolis J."/>
            <person name="Morgan M."/>
            <person name="Nazareth L.V."/>
            <person name="Nguyen N."/>
            <person name="Okwuonu G."/>
            <person name="Parker D."/>
            <person name="Richards S."/>
            <person name="Ruiz S.J."/>
            <person name="Santibanez J."/>
            <person name="Savard J."/>
            <person name="Scherer S.E."/>
            <person name="Schneider B."/>
            <person name="Sodergren E."/>
            <person name="Tautz D."/>
            <person name="Vattahil S."/>
            <person name="Villasana D."/>
            <person name="White C.S."/>
            <person name="Wright R."/>
            <person name="Park Y."/>
            <person name="Beeman R.W."/>
            <person name="Lord J."/>
            <person name="Oppert B."/>
            <person name="Lorenzen M."/>
            <person name="Brown S."/>
            <person name="Wang L."/>
            <person name="Savard J."/>
            <person name="Tautz D."/>
            <person name="Richards S."/>
            <person name="Weinstock G."/>
            <person name="Gibbs R.A."/>
            <person name="Liu Y."/>
            <person name="Worley K."/>
            <person name="Weinstock G."/>
            <person name="Elsik C.G."/>
            <person name="Reese J.T."/>
            <person name="Elhaik E."/>
            <person name="Landan G."/>
            <person name="Graur D."/>
            <person name="Arensburger P."/>
            <person name="Atkinson P."/>
            <person name="Beeman R.W."/>
            <person name="Beidler J."/>
            <person name="Brown S.J."/>
            <person name="Demuth J.P."/>
            <person name="Drury D.W."/>
            <person name="Du Y.Z."/>
            <person name="Fujiwara H."/>
            <person name="Lorenzen M."/>
            <person name="Maselli V."/>
            <person name="Osanai M."/>
            <person name="Park Y."/>
            <person name="Robertson H.M."/>
            <person name="Tu Z."/>
            <person name="Wang J.J."/>
            <person name="Wang S."/>
            <person name="Richards S."/>
            <person name="Song H."/>
            <person name="Zhang L."/>
            <person name="Sodergren E."/>
            <person name="Werner D."/>
            <person name="Stanke M."/>
            <person name="Morgenstern B."/>
            <person name="Solovyev V."/>
            <person name="Kosarev P."/>
            <person name="Brown G."/>
            <person name="Chen H.C."/>
            <person name="Ermolaeva O."/>
            <person name="Hlavina W."/>
            <person name="Kapustin Y."/>
            <person name="Kiryutin B."/>
            <person name="Kitts P."/>
            <person name="Maglott D."/>
            <person name="Pruitt K."/>
            <person name="Sapojnikov V."/>
            <person name="Souvorov A."/>
            <person name="Mackey A.J."/>
            <person name="Waterhouse R.M."/>
            <person name="Wyder S."/>
            <person name="Zdobnov E.M."/>
            <person name="Zdobnov E.M."/>
            <person name="Wyder S."/>
            <person name="Kriventseva E.V."/>
            <person name="Kadowaki T."/>
            <person name="Bork P."/>
            <person name="Aranda M."/>
            <person name="Bao R."/>
            <person name="Beermann A."/>
            <person name="Berns N."/>
            <person name="Bolognesi R."/>
            <person name="Bonneton F."/>
            <person name="Bopp D."/>
            <person name="Brown S.J."/>
            <person name="Bucher G."/>
            <person name="Butts T."/>
            <person name="Chaumot A."/>
            <person name="Denell R.E."/>
            <person name="Ferrier D.E."/>
            <person name="Friedrich M."/>
            <person name="Gordon C.M."/>
            <person name="Jindra M."/>
            <person name="Klingler M."/>
            <person name="Lan Q."/>
            <person name="Lattorff H.M."/>
            <person name="Laudet V."/>
            <person name="von Levetsow C."/>
            <person name="Liu Z."/>
            <person name="Lutz R."/>
            <person name="Lynch J.A."/>
            <person name="da Fonseca R.N."/>
            <person name="Posnien N."/>
            <person name="Reuter R."/>
            <person name="Roth S."/>
            <person name="Savard J."/>
            <person name="Schinko J.B."/>
            <person name="Schmitt C."/>
            <person name="Schoppmeier M."/>
            <person name="Schroder R."/>
            <person name="Shippy T.D."/>
            <person name="Simonnet F."/>
            <person name="Marques-Souza H."/>
            <person name="Tautz D."/>
            <person name="Tomoyasu Y."/>
            <person name="Trauner J."/>
            <person name="Van der Zee M."/>
            <person name="Vervoort M."/>
            <person name="Wittkopp N."/>
            <person name="Wimmer E.A."/>
            <person name="Yang X."/>
            <person name="Jones A.K."/>
            <person name="Sattelle D.B."/>
            <person name="Ebert P.R."/>
            <person name="Nelson D."/>
            <person name="Scott J.G."/>
            <person name="Beeman R.W."/>
            <person name="Muthukrishnan S."/>
            <person name="Kramer K.J."/>
            <person name="Arakane Y."/>
            <person name="Beeman R.W."/>
            <person name="Zhu Q."/>
            <person name="Hogenkamp D."/>
            <person name="Dixit R."/>
            <person name="Oppert B."/>
            <person name="Jiang H."/>
            <person name="Zou Z."/>
            <person name="Marshall J."/>
            <person name="Elpidina E."/>
            <person name="Vinokurov K."/>
            <person name="Oppert C."/>
            <person name="Zou Z."/>
            <person name="Evans J."/>
            <person name="Lu Z."/>
            <person name="Zhao P."/>
            <person name="Sumathipala N."/>
            <person name="Altincicek B."/>
            <person name="Vilcinskas A."/>
            <person name="Williams M."/>
            <person name="Hultmark D."/>
            <person name="Hetru C."/>
            <person name="Jiang H."/>
            <person name="Grimmelikhuijzen C.J."/>
            <person name="Hauser F."/>
            <person name="Cazzamali G."/>
            <person name="Williamson M."/>
            <person name="Park Y."/>
            <person name="Li B."/>
            <person name="Tanaka Y."/>
            <person name="Predel R."/>
            <person name="Neupert S."/>
            <person name="Schachtner J."/>
            <person name="Verleyen P."/>
            <person name="Raible F."/>
            <person name="Bork P."/>
            <person name="Friedrich M."/>
            <person name="Walden K.K."/>
            <person name="Robertson H.M."/>
            <person name="Angeli S."/>
            <person name="Foret S."/>
            <person name="Bucher G."/>
            <person name="Schuetz S."/>
            <person name="Maleszka R."/>
            <person name="Wimmer E.A."/>
            <person name="Beeman R.W."/>
            <person name="Lorenzen M."/>
            <person name="Tomoyasu Y."/>
            <person name="Miller S.C."/>
            <person name="Grossmann D."/>
            <person name="Bucher G."/>
        </authorList>
    </citation>
    <scope>NUCLEOTIDE SEQUENCE [LARGE SCALE GENOMIC DNA]</scope>
    <source>
        <strain evidence="1 2">Georgia GA2</strain>
    </source>
</reference>
<keyword evidence="2" id="KW-1185">Reference proteome</keyword>
<reference evidence="1 2" key="2">
    <citation type="journal article" date="2010" name="Nucleic Acids Res.">
        <title>BeetleBase in 2010: revisions to provide comprehensive genomic information for Tribolium castaneum.</title>
        <authorList>
            <person name="Kim H.S."/>
            <person name="Murphy T."/>
            <person name="Xia J."/>
            <person name="Caragea D."/>
            <person name="Park Y."/>
            <person name="Beeman R.W."/>
            <person name="Lorenzen M.D."/>
            <person name="Butcher S."/>
            <person name="Manak J.R."/>
            <person name="Brown S.J."/>
        </authorList>
    </citation>
    <scope>GENOME REANNOTATION</scope>
    <source>
        <strain evidence="1 2">Georgia GA2</strain>
    </source>
</reference>
<dbReference type="HOGENOM" id="CLU_2349433_0_0_1"/>
<protein>
    <submittedName>
        <fullName evidence="1">Uncharacterized protein</fullName>
    </submittedName>
</protein>
<dbReference type="Proteomes" id="UP000007266">
    <property type="component" value="Linkage group 4"/>
</dbReference>
<sequence>MAAYRLTDDLRAGRKFEGALLTRFMGQRKADTMGTMPRTHICAAISRVPNLELNQMCHFAFEQRSLSCRSRGRKSGFLRTADAQVNNLSDEPVPQLP</sequence>
<dbReference type="EMBL" id="KQ971338">
    <property type="protein sequence ID" value="EFA02399.1"/>
    <property type="molecule type" value="Genomic_DNA"/>
</dbReference>
<organism evidence="1 2">
    <name type="scientific">Tribolium castaneum</name>
    <name type="common">Red flour beetle</name>
    <dbReference type="NCBI Taxonomy" id="7070"/>
    <lineage>
        <taxon>Eukaryota</taxon>
        <taxon>Metazoa</taxon>
        <taxon>Ecdysozoa</taxon>
        <taxon>Arthropoda</taxon>
        <taxon>Hexapoda</taxon>
        <taxon>Insecta</taxon>
        <taxon>Pterygota</taxon>
        <taxon>Neoptera</taxon>
        <taxon>Endopterygota</taxon>
        <taxon>Coleoptera</taxon>
        <taxon>Polyphaga</taxon>
        <taxon>Cucujiformia</taxon>
        <taxon>Tenebrionidae</taxon>
        <taxon>Tenebrionidae incertae sedis</taxon>
        <taxon>Tribolium</taxon>
    </lineage>
</organism>
<evidence type="ECO:0000313" key="2">
    <source>
        <dbReference type="Proteomes" id="UP000007266"/>
    </source>
</evidence>
<dbReference type="AlphaFoldDB" id="D1ZZP9"/>
<gene>
    <name evidence="1" type="primary">GLEAN_08079</name>
    <name evidence="1" type="ORF">TcasGA2_TC008079</name>
</gene>
<name>D1ZZP9_TRICA</name>